<evidence type="ECO:0000259" key="1">
    <source>
        <dbReference type="Pfam" id="PF08241"/>
    </source>
</evidence>
<reference evidence="2" key="1">
    <citation type="submission" date="2021-01" db="EMBL/GenBank/DDBJ databases">
        <authorList>
            <person name="Zahm M."/>
            <person name="Roques C."/>
            <person name="Cabau C."/>
            <person name="Klopp C."/>
            <person name="Donnadieu C."/>
            <person name="Jouanno E."/>
            <person name="Lampietro C."/>
            <person name="Louis A."/>
            <person name="Herpin A."/>
            <person name="Echchiki A."/>
            <person name="Berthelot C."/>
            <person name="Parey E."/>
            <person name="Roest-Crollius H."/>
            <person name="Braasch I."/>
            <person name="Postlethwait J."/>
            <person name="Bobe J."/>
            <person name="Montfort J."/>
            <person name="Bouchez O."/>
            <person name="Begum T."/>
            <person name="Mejri S."/>
            <person name="Adams A."/>
            <person name="Chen W.-J."/>
            <person name="Guiguen Y."/>
        </authorList>
    </citation>
    <scope>NUCLEOTIDE SEQUENCE</scope>
    <source>
        <strain evidence="2">YG-15Mar2019-1</strain>
        <tissue evidence="2">Brain</tissue>
    </source>
</reference>
<dbReference type="InterPro" id="IPR051052">
    <property type="entry name" value="Diverse_substrate_MTase"/>
</dbReference>
<feature type="domain" description="Methyltransferase type 11" evidence="1">
    <location>
        <begin position="46"/>
        <end position="137"/>
    </location>
</feature>
<dbReference type="InterPro" id="IPR013216">
    <property type="entry name" value="Methyltransf_11"/>
</dbReference>
<comment type="caution">
    <text evidence="2">The sequence shown here is derived from an EMBL/GenBank/DDBJ whole genome shotgun (WGS) entry which is preliminary data.</text>
</comment>
<organism evidence="2 3">
    <name type="scientific">Megalops atlanticus</name>
    <name type="common">Tarpon</name>
    <name type="synonym">Clupea gigantea</name>
    <dbReference type="NCBI Taxonomy" id="7932"/>
    <lineage>
        <taxon>Eukaryota</taxon>
        <taxon>Metazoa</taxon>
        <taxon>Chordata</taxon>
        <taxon>Craniata</taxon>
        <taxon>Vertebrata</taxon>
        <taxon>Euteleostomi</taxon>
        <taxon>Actinopterygii</taxon>
        <taxon>Neopterygii</taxon>
        <taxon>Teleostei</taxon>
        <taxon>Elopiformes</taxon>
        <taxon>Megalopidae</taxon>
        <taxon>Megalops</taxon>
    </lineage>
</organism>
<dbReference type="PANTHER" id="PTHR44942">
    <property type="entry name" value="METHYLTRANSF_11 DOMAIN-CONTAINING PROTEIN"/>
    <property type="match status" value="1"/>
</dbReference>
<dbReference type="FunFam" id="3.40.50.150:FF:000370">
    <property type="entry name" value="Si:ch211-93g23.2"/>
    <property type="match status" value="1"/>
</dbReference>
<dbReference type="AlphaFoldDB" id="A0A9D3PMV9"/>
<sequence length="276" mass="31584">MAHRLFEGKERAVAYQKYRLSPSQELIGEILTFLEKKKEKPFDLALDVGCGSGQGTVFLAYHFNQVVGTDVSPAQLEMAQTNNHTPNVSYRQSAAEELPFPDSSADLVTAMSAAHWFDRPRFLQEVYRLLKPRGCMALLNYSLDMELQYGDDDCSRRLNEVCKEFYAALLPYRNSYLGPNSALLYKEMYDSIPYPEKEWHECFWVKHCVALCNYVGLVESFTSYQAWLAKDPELARRLSQDITDKLLAVMGVSSKDTEVVMSVKYYYLLARKPTAD</sequence>
<dbReference type="CDD" id="cd02440">
    <property type="entry name" value="AdoMet_MTases"/>
    <property type="match status" value="1"/>
</dbReference>
<dbReference type="PANTHER" id="PTHR44942:SF9">
    <property type="entry name" value="NOVEL PROTEIN-RELATED"/>
    <property type="match status" value="1"/>
</dbReference>
<dbReference type="Gene3D" id="3.40.50.150">
    <property type="entry name" value="Vaccinia Virus protein VP39"/>
    <property type="match status" value="1"/>
</dbReference>
<evidence type="ECO:0000313" key="2">
    <source>
        <dbReference type="EMBL" id="KAG7463944.1"/>
    </source>
</evidence>
<dbReference type="GO" id="GO:0008757">
    <property type="term" value="F:S-adenosylmethionine-dependent methyltransferase activity"/>
    <property type="evidence" value="ECO:0007669"/>
    <property type="project" value="InterPro"/>
</dbReference>
<evidence type="ECO:0000313" key="3">
    <source>
        <dbReference type="Proteomes" id="UP001046870"/>
    </source>
</evidence>
<dbReference type="InterPro" id="IPR029063">
    <property type="entry name" value="SAM-dependent_MTases_sf"/>
</dbReference>
<gene>
    <name evidence="2" type="ORF">MATL_G00182020</name>
</gene>
<accession>A0A9D3PMV9</accession>
<keyword evidence="3" id="KW-1185">Reference proteome</keyword>
<dbReference type="SUPFAM" id="SSF53335">
    <property type="entry name" value="S-adenosyl-L-methionine-dependent methyltransferases"/>
    <property type="match status" value="1"/>
</dbReference>
<dbReference type="Proteomes" id="UP001046870">
    <property type="component" value="Chromosome 15"/>
</dbReference>
<dbReference type="OrthoDB" id="506498at2759"/>
<dbReference type="Pfam" id="PF08241">
    <property type="entry name" value="Methyltransf_11"/>
    <property type="match status" value="1"/>
</dbReference>
<protein>
    <recommendedName>
        <fullName evidence="1">Methyltransferase type 11 domain-containing protein</fullName>
    </recommendedName>
</protein>
<name>A0A9D3PMV9_MEGAT</name>
<dbReference type="EMBL" id="JAFDVH010000015">
    <property type="protein sequence ID" value="KAG7463944.1"/>
    <property type="molecule type" value="Genomic_DNA"/>
</dbReference>
<proteinExistence type="predicted"/>